<sequence length="55" mass="5743">CGPSYVPSRPCWAEPFRSSRTGREARPASMPVSVLLLAVTIGGAAVALTPVDGWT</sequence>
<keyword evidence="1" id="KW-0472">Membrane</keyword>
<dbReference type="AlphaFoldDB" id="A0A6J4SRE5"/>
<accession>A0A6J4SRE5</accession>
<name>A0A6J4SRE5_9ACTN</name>
<organism evidence="2">
    <name type="scientific">uncultured Solirubrobacteraceae bacterium</name>
    <dbReference type="NCBI Taxonomy" id="1162706"/>
    <lineage>
        <taxon>Bacteria</taxon>
        <taxon>Bacillati</taxon>
        <taxon>Actinomycetota</taxon>
        <taxon>Thermoleophilia</taxon>
        <taxon>Solirubrobacterales</taxon>
        <taxon>Solirubrobacteraceae</taxon>
        <taxon>environmental samples</taxon>
    </lineage>
</organism>
<evidence type="ECO:0000313" key="2">
    <source>
        <dbReference type="EMBL" id="CAA9503232.1"/>
    </source>
</evidence>
<dbReference type="EMBL" id="CADCVS010000269">
    <property type="protein sequence ID" value="CAA9503232.1"/>
    <property type="molecule type" value="Genomic_DNA"/>
</dbReference>
<feature type="non-terminal residue" evidence="2">
    <location>
        <position position="1"/>
    </location>
</feature>
<keyword evidence="1" id="KW-0812">Transmembrane</keyword>
<gene>
    <name evidence="2" type="ORF">AVDCRST_MAG30-2047</name>
</gene>
<evidence type="ECO:0000256" key="1">
    <source>
        <dbReference type="SAM" id="Phobius"/>
    </source>
</evidence>
<feature type="non-terminal residue" evidence="2">
    <location>
        <position position="55"/>
    </location>
</feature>
<keyword evidence="1" id="KW-1133">Transmembrane helix</keyword>
<proteinExistence type="predicted"/>
<protein>
    <submittedName>
        <fullName evidence="2">Uncharacterized protein</fullName>
    </submittedName>
</protein>
<reference evidence="2" key="1">
    <citation type="submission" date="2020-02" db="EMBL/GenBank/DDBJ databases">
        <authorList>
            <person name="Meier V. D."/>
        </authorList>
    </citation>
    <scope>NUCLEOTIDE SEQUENCE</scope>
    <source>
        <strain evidence="2">AVDCRST_MAG30</strain>
    </source>
</reference>
<feature type="transmembrane region" description="Helical" evidence="1">
    <location>
        <begin position="28"/>
        <end position="48"/>
    </location>
</feature>